<keyword evidence="1" id="KW-1133">Transmembrane helix</keyword>
<evidence type="ECO:0000256" key="1">
    <source>
        <dbReference type="SAM" id="Phobius"/>
    </source>
</evidence>
<accession>A0A922JYH9</accession>
<reference evidence="2" key="1">
    <citation type="submission" date="2021-01" db="EMBL/GenBank/DDBJ databases">
        <authorList>
            <person name="Lovell J.T."/>
            <person name="Bentley N."/>
            <person name="Bhattarai G."/>
            <person name="Jenkins J.W."/>
            <person name="Sreedasyam A."/>
            <person name="Alarcon Y."/>
            <person name="Bock C."/>
            <person name="Boston L."/>
            <person name="Carlson J."/>
            <person name="Cervantes K."/>
            <person name="Clermont K."/>
            <person name="Krom N."/>
            <person name="Kubenka K."/>
            <person name="Mamidi S."/>
            <person name="Mattison C."/>
            <person name="Monteros M."/>
            <person name="Pisani C."/>
            <person name="Plott C."/>
            <person name="Rajasekar S."/>
            <person name="Rhein H.S."/>
            <person name="Rohla C."/>
            <person name="Song M."/>
            <person name="Hilaire R.S."/>
            <person name="Shu S."/>
            <person name="Wells L."/>
            <person name="Wang X."/>
            <person name="Webber J."/>
            <person name="Heerema R.J."/>
            <person name="Klein P."/>
            <person name="Conner P."/>
            <person name="Grauke L."/>
            <person name="Grimwood J."/>
            <person name="Schmutz J."/>
            <person name="Randall J.J."/>
        </authorList>
    </citation>
    <scope>NUCLEOTIDE SEQUENCE</scope>
    <source>
        <tissue evidence="2">Leaf</tissue>
    </source>
</reference>
<dbReference type="PANTHER" id="PTHR31170">
    <property type="entry name" value="BNAC04G53230D PROTEIN"/>
    <property type="match status" value="1"/>
</dbReference>
<feature type="transmembrane region" description="Helical" evidence="1">
    <location>
        <begin position="403"/>
        <end position="425"/>
    </location>
</feature>
<dbReference type="AlphaFoldDB" id="A0A922JYH9"/>
<keyword evidence="1" id="KW-0472">Membrane</keyword>
<comment type="caution">
    <text evidence="2">The sequence shown here is derived from an EMBL/GenBank/DDBJ whole genome shotgun (WGS) entry which is preliminary data.</text>
</comment>
<gene>
    <name evidence="2" type="ORF">I3842_03G083400</name>
</gene>
<dbReference type="OrthoDB" id="672127at2759"/>
<keyword evidence="1" id="KW-0812">Transmembrane</keyword>
<dbReference type="EMBL" id="CM031827">
    <property type="protein sequence ID" value="KAG6720846.1"/>
    <property type="molecule type" value="Genomic_DNA"/>
</dbReference>
<sequence length="427" mass="49276">MARERRQHVAPNVASLSASLLDMVMDPNLNMPPRCCIFLTPKILRRHNEKAYAPNAFSIGPFHHTDQSLKATEKLKVKYLQALIRRSCSNPEQKLDEIVKGIGEIEREARECYAPQDCLPNEYEFAKIMVLDGCFIIELFLRHTYGELRDLEDPVFNMSCMLQFLHHDLCLLENQIPWLVLERLFAMTSSYGSLPLVALALKFFATTFQSEPLPTDKREDWPNENKHILDLLRTLLIRRSTRLDEDTLGLQPVPSARILEEAGIKFQRVNSSCILDIKLRNDHVLEIPPLLIQETTEVVFRNLISYEQCLPGCRPVITSYAILFNNLIKTAKDVNILIEKGIIHNWLNLEDATQFFNKLYLDTYIKEYFYFQLSREINLHCCSPRAKLRTFMVRNYLYTPMGIISQIAAVVLNICGIIQAVCAIVKK</sequence>
<protein>
    <submittedName>
        <fullName evidence="2">Uncharacterized protein</fullName>
    </submittedName>
</protein>
<dbReference type="PANTHER" id="PTHR31170:SF17">
    <property type="match status" value="1"/>
</dbReference>
<name>A0A922JYH9_CARIL</name>
<dbReference type="InterPro" id="IPR004158">
    <property type="entry name" value="DUF247_pln"/>
</dbReference>
<dbReference type="Proteomes" id="UP000811246">
    <property type="component" value="Chromosome 3"/>
</dbReference>
<dbReference type="EMBL" id="CM031827">
    <property type="protein sequence ID" value="KAG6720847.1"/>
    <property type="molecule type" value="Genomic_DNA"/>
</dbReference>
<evidence type="ECO:0000313" key="3">
    <source>
        <dbReference type="Proteomes" id="UP000811246"/>
    </source>
</evidence>
<evidence type="ECO:0000313" key="2">
    <source>
        <dbReference type="EMBL" id="KAG6720847.1"/>
    </source>
</evidence>
<proteinExistence type="predicted"/>
<dbReference type="Pfam" id="PF03140">
    <property type="entry name" value="DUF247"/>
    <property type="match status" value="1"/>
</dbReference>
<organism evidence="2 3">
    <name type="scientific">Carya illinoinensis</name>
    <name type="common">Pecan</name>
    <dbReference type="NCBI Taxonomy" id="32201"/>
    <lineage>
        <taxon>Eukaryota</taxon>
        <taxon>Viridiplantae</taxon>
        <taxon>Streptophyta</taxon>
        <taxon>Embryophyta</taxon>
        <taxon>Tracheophyta</taxon>
        <taxon>Spermatophyta</taxon>
        <taxon>Magnoliopsida</taxon>
        <taxon>eudicotyledons</taxon>
        <taxon>Gunneridae</taxon>
        <taxon>Pentapetalae</taxon>
        <taxon>rosids</taxon>
        <taxon>fabids</taxon>
        <taxon>Fagales</taxon>
        <taxon>Juglandaceae</taxon>
        <taxon>Carya</taxon>
    </lineage>
</organism>